<evidence type="ECO:0000313" key="1">
    <source>
        <dbReference type="EMBL" id="ORX39497.1"/>
    </source>
</evidence>
<accession>A0A1Y1UPJ7</accession>
<keyword evidence="2" id="KW-1185">Reference proteome</keyword>
<dbReference type="SUPFAM" id="SSF48403">
    <property type="entry name" value="Ankyrin repeat"/>
    <property type="match status" value="1"/>
</dbReference>
<protein>
    <submittedName>
        <fullName evidence="1">Uncharacterized protein</fullName>
    </submittedName>
</protein>
<dbReference type="EMBL" id="MCFH01000108">
    <property type="protein sequence ID" value="ORX39497.1"/>
    <property type="molecule type" value="Genomic_DNA"/>
</dbReference>
<dbReference type="Proteomes" id="UP000193719">
    <property type="component" value="Unassembled WGS sequence"/>
</dbReference>
<proteinExistence type="predicted"/>
<sequence>NNEDNTHVFNACKYYIYDSSSKIIEFLVEKGADINIPNNDGETLIFVLYQKFRKYVVNFFLLNMKKI</sequence>
<reference evidence="1 2" key="1">
    <citation type="submission" date="2016-08" db="EMBL/GenBank/DDBJ databases">
        <title>Genomes of anaerobic fungi encode conserved fungal cellulosomes for biomass hydrolysis.</title>
        <authorList>
            <consortium name="DOE Joint Genome Institute"/>
            <person name="Haitjema C.H."/>
            <person name="Gilmore S.P."/>
            <person name="Henske J.K."/>
            <person name="Solomon K.V."/>
            <person name="De Groot R."/>
            <person name="Kuo A."/>
            <person name="Mondo S.J."/>
            <person name="Salamov A.A."/>
            <person name="Labutti K."/>
            <person name="Zhao Z."/>
            <person name="Chiniquy J."/>
            <person name="Barry K."/>
            <person name="Brewer H.M."/>
            <person name="Purvine S.O."/>
            <person name="Wright A.T."/>
            <person name="Boxma B."/>
            <person name="Van Alen T."/>
            <person name="Hackstein J.H."/>
            <person name="Baker S.E."/>
            <person name="Grigoriev I.V."/>
            <person name="O'Malley M.A."/>
        </authorList>
    </citation>
    <scope>NUCLEOTIDE SEQUENCE [LARGE SCALE GENOMIC DNA]</scope>
    <source>
        <strain evidence="2">finn</strain>
    </source>
</reference>
<feature type="non-terminal residue" evidence="1">
    <location>
        <position position="1"/>
    </location>
</feature>
<dbReference type="AlphaFoldDB" id="A0A1Y1UPJ7"/>
<dbReference type="OrthoDB" id="2121094at2759"/>
<dbReference type="Gene3D" id="1.25.40.20">
    <property type="entry name" value="Ankyrin repeat-containing domain"/>
    <property type="match status" value="1"/>
</dbReference>
<organism evidence="1 2">
    <name type="scientific">Piromyces finnis</name>
    <dbReference type="NCBI Taxonomy" id="1754191"/>
    <lineage>
        <taxon>Eukaryota</taxon>
        <taxon>Fungi</taxon>
        <taxon>Fungi incertae sedis</taxon>
        <taxon>Chytridiomycota</taxon>
        <taxon>Chytridiomycota incertae sedis</taxon>
        <taxon>Neocallimastigomycetes</taxon>
        <taxon>Neocallimastigales</taxon>
        <taxon>Neocallimastigaceae</taxon>
        <taxon>Piromyces</taxon>
    </lineage>
</organism>
<dbReference type="InterPro" id="IPR036770">
    <property type="entry name" value="Ankyrin_rpt-contain_sf"/>
</dbReference>
<comment type="caution">
    <text evidence="1">The sequence shown here is derived from an EMBL/GenBank/DDBJ whole genome shotgun (WGS) entry which is preliminary data.</text>
</comment>
<evidence type="ECO:0000313" key="2">
    <source>
        <dbReference type="Proteomes" id="UP000193719"/>
    </source>
</evidence>
<reference evidence="1 2" key="2">
    <citation type="submission" date="2016-08" db="EMBL/GenBank/DDBJ databases">
        <title>Pervasive Adenine N6-methylation of Active Genes in Fungi.</title>
        <authorList>
            <consortium name="DOE Joint Genome Institute"/>
            <person name="Mondo S.J."/>
            <person name="Dannebaum R.O."/>
            <person name="Kuo R.C."/>
            <person name="Labutti K."/>
            <person name="Haridas S."/>
            <person name="Kuo A."/>
            <person name="Salamov A."/>
            <person name="Ahrendt S.R."/>
            <person name="Lipzen A."/>
            <person name="Sullivan W."/>
            <person name="Andreopoulos W.B."/>
            <person name="Clum A."/>
            <person name="Lindquist E."/>
            <person name="Daum C."/>
            <person name="Ramamoorthy G.K."/>
            <person name="Gryganskyi A."/>
            <person name="Culley D."/>
            <person name="Magnuson J.K."/>
            <person name="James T.Y."/>
            <person name="O'Malley M.A."/>
            <person name="Stajich J.E."/>
            <person name="Spatafora J.W."/>
            <person name="Visel A."/>
            <person name="Grigoriev I.V."/>
        </authorList>
    </citation>
    <scope>NUCLEOTIDE SEQUENCE [LARGE SCALE GENOMIC DNA]</scope>
    <source>
        <strain evidence="2">finn</strain>
    </source>
</reference>
<name>A0A1Y1UPJ7_9FUNG</name>
<gene>
    <name evidence="1" type="ORF">BCR36DRAFT_313001</name>
</gene>